<feature type="domain" description="Methyl-accepting transducer" evidence="7">
    <location>
        <begin position="272"/>
        <end position="508"/>
    </location>
</feature>
<dbReference type="Gene3D" id="1.10.287.950">
    <property type="entry name" value="Methyl-accepting chemotaxis protein"/>
    <property type="match status" value="1"/>
</dbReference>
<dbReference type="Pfam" id="PF00672">
    <property type="entry name" value="HAMP"/>
    <property type="match status" value="1"/>
</dbReference>
<dbReference type="PROSITE" id="PS50885">
    <property type="entry name" value="HAMP"/>
    <property type="match status" value="1"/>
</dbReference>
<dbReference type="EMBL" id="JAGRZL010000015">
    <property type="protein sequence ID" value="MBR7628916.1"/>
    <property type="molecule type" value="Genomic_DNA"/>
</dbReference>
<reference evidence="9 10" key="1">
    <citation type="submission" date="2021-04" db="EMBL/GenBank/DDBJ databases">
        <title>Draft Genome of Aeromonas popoffii ID682, isolated from a natural water source in Idaho.</title>
        <authorList>
            <person name="Testerman T."/>
            <person name="Graf J."/>
        </authorList>
    </citation>
    <scope>NUCLEOTIDE SEQUENCE [LARGE SCALE GENOMIC DNA]</scope>
    <source>
        <strain evidence="9 10">ID682</strain>
    </source>
</reference>
<evidence type="ECO:0000256" key="2">
    <source>
        <dbReference type="ARBA" id="ARBA00023224"/>
    </source>
</evidence>
<dbReference type="SMART" id="SM00304">
    <property type="entry name" value="HAMP"/>
    <property type="match status" value="2"/>
</dbReference>
<keyword evidence="5" id="KW-0175">Coiled coil</keyword>
<evidence type="ECO:0000256" key="6">
    <source>
        <dbReference type="SAM" id="Phobius"/>
    </source>
</evidence>
<dbReference type="Proteomes" id="UP000675653">
    <property type="component" value="Unassembled WGS sequence"/>
</dbReference>
<comment type="subcellular location">
    <subcellularLocation>
        <location evidence="1">Membrane</location>
    </subcellularLocation>
</comment>
<dbReference type="RefSeq" id="WP_212513220.1">
    <property type="nucleotide sequence ID" value="NZ_CAWQDX010000036.1"/>
</dbReference>
<dbReference type="SUPFAM" id="SSF58104">
    <property type="entry name" value="Methyl-accepting chemotaxis protein (MCP) signaling domain"/>
    <property type="match status" value="1"/>
</dbReference>
<dbReference type="CDD" id="cd06225">
    <property type="entry name" value="HAMP"/>
    <property type="match status" value="1"/>
</dbReference>
<feature type="transmembrane region" description="Helical" evidence="6">
    <location>
        <begin position="194"/>
        <end position="211"/>
    </location>
</feature>
<dbReference type="InterPro" id="IPR004090">
    <property type="entry name" value="Chemotax_Me-accpt_rcpt"/>
</dbReference>
<proteinExistence type="inferred from homology"/>
<feature type="coiled-coil region" evidence="5">
    <location>
        <begin position="294"/>
        <end position="321"/>
    </location>
</feature>
<organism evidence="9 10">
    <name type="scientific">Aeromonas popoffii</name>
    <dbReference type="NCBI Taxonomy" id="70856"/>
    <lineage>
        <taxon>Bacteria</taxon>
        <taxon>Pseudomonadati</taxon>
        <taxon>Pseudomonadota</taxon>
        <taxon>Gammaproteobacteria</taxon>
        <taxon>Aeromonadales</taxon>
        <taxon>Aeromonadaceae</taxon>
        <taxon>Aeromonas</taxon>
    </lineage>
</organism>
<dbReference type="PANTHER" id="PTHR32089:SF120">
    <property type="entry name" value="METHYL-ACCEPTING CHEMOTAXIS PROTEIN TLPQ"/>
    <property type="match status" value="1"/>
</dbReference>
<dbReference type="Pfam" id="PF00015">
    <property type="entry name" value="MCPsignal"/>
    <property type="match status" value="1"/>
</dbReference>
<evidence type="ECO:0000256" key="3">
    <source>
        <dbReference type="ARBA" id="ARBA00029447"/>
    </source>
</evidence>
<evidence type="ECO:0000259" key="7">
    <source>
        <dbReference type="PROSITE" id="PS50111"/>
    </source>
</evidence>
<dbReference type="InterPro" id="IPR003660">
    <property type="entry name" value="HAMP_dom"/>
</dbReference>
<keyword evidence="2 4" id="KW-0807">Transducer</keyword>
<sequence length="544" mass="59560">MLKRLTIGQKLFGALGLVGIFILSLMSYEVSKISHLDEITTVMAENLLPSVSYAGTMQKTLQSARRSQLAATIYFYKGNQPEIISRKEQVKNLQLTYNAAAQNYLALDFNSPEEEAVFHELNKMGKEYLASLESYYNAMIRNDTHQVDMIFRDISSINDVLQLADKLDDINVRVGHTLNEESELVYDSAMRNSTILGFVCIIFMFFVMWYLNRQIKTPINALLTIVDAVSNGDLTKTVKLQEFNLDEIGMLASGISKMQNNLHKLVSEVSGSIVQLSSSAEEISAVAKLSAESMNKQQNELHQLATAMNEMQATVKEVSRNTSDAANTATLVSRSAEHGSETVINTIASIESVAESIEKTALVINQLDENSHNVGVVLDVIQGIAEQTNLLALNAAIEAARAGEQGRGFAVVADEVRTLAKQTQDSTTKINTIIQELQQRASHAGQTMQISQAIVHDTVEKAQEAGTVIANIRLATNEISQMSTQIATATEEQEVVSEELNRNISNISVAAEDVSAGANQMSQACDELTRLASQLQGLIGSFRT</sequence>
<keyword evidence="6" id="KW-0472">Membrane</keyword>
<evidence type="ECO:0000313" key="9">
    <source>
        <dbReference type="EMBL" id="MBR7628916.1"/>
    </source>
</evidence>
<protein>
    <submittedName>
        <fullName evidence="9">Methyl-accepting chemotaxis protein</fullName>
    </submittedName>
</protein>
<dbReference type="SMART" id="SM00283">
    <property type="entry name" value="MA"/>
    <property type="match status" value="1"/>
</dbReference>
<feature type="transmembrane region" description="Helical" evidence="6">
    <location>
        <begin position="12"/>
        <end position="30"/>
    </location>
</feature>
<keyword evidence="6" id="KW-0812">Transmembrane</keyword>
<evidence type="ECO:0000256" key="1">
    <source>
        <dbReference type="ARBA" id="ARBA00004370"/>
    </source>
</evidence>
<dbReference type="PRINTS" id="PR00260">
    <property type="entry name" value="CHEMTRNSDUCR"/>
</dbReference>
<evidence type="ECO:0000313" key="10">
    <source>
        <dbReference type="Proteomes" id="UP000675653"/>
    </source>
</evidence>
<feature type="domain" description="HAMP" evidence="8">
    <location>
        <begin position="213"/>
        <end position="267"/>
    </location>
</feature>
<keyword evidence="6" id="KW-1133">Transmembrane helix</keyword>
<gene>
    <name evidence="9" type="ORF">KAT72_07680</name>
</gene>
<keyword evidence="10" id="KW-1185">Reference proteome</keyword>
<evidence type="ECO:0000259" key="8">
    <source>
        <dbReference type="PROSITE" id="PS50885"/>
    </source>
</evidence>
<comment type="similarity">
    <text evidence="3">Belongs to the methyl-accepting chemotaxis (MCP) protein family.</text>
</comment>
<evidence type="ECO:0000256" key="4">
    <source>
        <dbReference type="PROSITE-ProRule" id="PRU00284"/>
    </source>
</evidence>
<dbReference type="PROSITE" id="PS50111">
    <property type="entry name" value="CHEMOTAXIS_TRANSDUC_2"/>
    <property type="match status" value="1"/>
</dbReference>
<dbReference type="CDD" id="cd11386">
    <property type="entry name" value="MCP_signal"/>
    <property type="match status" value="1"/>
</dbReference>
<comment type="caution">
    <text evidence="9">The sequence shown here is derived from an EMBL/GenBank/DDBJ whole genome shotgun (WGS) entry which is preliminary data.</text>
</comment>
<dbReference type="PANTHER" id="PTHR32089">
    <property type="entry name" value="METHYL-ACCEPTING CHEMOTAXIS PROTEIN MCPB"/>
    <property type="match status" value="1"/>
</dbReference>
<accession>A0ABS5GPA4</accession>
<dbReference type="InterPro" id="IPR004089">
    <property type="entry name" value="MCPsignal_dom"/>
</dbReference>
<evidence type="ECO:0000256" key="5">
    <source>
        <dbReference type="SAM" id="Coils"/>
    </source>
</evidence>
<name>A0ABS5GPA4_9GAMM</name>